<organism evidence="11 12">
    <name type="scientific">Apis cerana cerana</name>
    <name type="common">Oriental honeybee</name>
    <dbReference type="NCBI Taxonomy" id="94128"/>
    <lineage>
        <taxon>Eukaryota</taxon>
        <taxon>Metazoa</taxon>
        <taxon>Ecdysozoa</taxon>
        <taxon>Arthropoda</taxon>
        <taxon>Hexapoda</taxon>
        <taxon>Insecta</taxon>
        <taxon>Pterygota</taxon>
        <taxon>Neoptera</taxon>
        <taxon>Endopterygota</taxon>
        <taxon>Hymenoptera</taxon>
        <taxon>Apocrita</taxon>
        <taxon>Aculeata</taxon>
        <taxon>Apoidea</taxon>
        <taxon>Anthophila</taxon>
        <taxon>Apidae</taxon>
        <taxon>Apis</taxon>
    </lineage>
</organism>
<evidence type="ECO:0000256" key="8">
    <source>
        <dbReference type="ARBA" id="ARBA00023170"/>
    </source>
</evidence>
<evidence type="ECO:0000256" key="7">
    <source>
        <dbReference type="ARBA" id="ARBA00023136"/>
    </source>
</evidence>
<evidence type="ECO:0000313" key="12">
    <source>
        <dbReference type="Proteomes" id="UP000242457"/>
    </source>
</evidence>
<evidence type="ECO:0000256" key="1">
    <source>
        <dbReference type="ARBA" id="ARBA00004651"/>
    </source>
</evidence>
<name>A0A2A3E8R3_APICC</name>
<keyword evidence="3" id="KW-0716">Sensory transduction</keyword>
<feature type="transmembrane region" description="Helical" evidence="10">
    <location>
        <begin position="28"/>
        <end position="49"/>
    </location>
</feature>
<reference evidence="11 12" key="1">
    <citation type="submission" date="2014-07" db="EMBL/GenBank/DDBJ databases">
        <title>Genomic and transcriptomic analysis on Apis cerana provide comprehensive insights into honey bee biology.</title>
        <authorList>
            <person name="Diao Q."/>
            <person name="Sun L."/>
            <person name="Zheng H."/>
            <person name="Zheng H."/>
            <person name="Xu S."/>
            <person name="Wang S."/>
            <person name="Zeng Z."/>
            <person name="Hu F."/>
            <person name="Su S."/>
            <person name="Wu J."/>
        </authorList>
    </citation>
    <scope>NUCLEOTIDE SEQUENCE [LARGE SCALE GENOMIC DNA]</scope>
    <source>
        <tissue evidence="11">Pupae without intestine</tissue>
    </source>
</reference>
<comment type="subcellular location">
    <subcellularLocation>
        <location evidence="1">Cell membrane</location>
        <topology evidence="1">Multi-pass membrane protein</topology>
    </subcellularLocation>
</comment>
<keyword evidence="8 11" id="KW-0675">Receptor</keyword>
<dbReference type="Proteomes" id="UP000242457">
    <property type="component" value="Unassembled WGS sequence"/>
</dbReference>
<dbReference type="AlphaFoldDB" id="A0A2A3E8R3"/>
<keyword evidence="9" id="KW-0807">Transducer</keyword>
<feature type="transmembrane region" description="Helical" evidence="10">
    <location>
        <begin position="211"/>
        <end position="232"/>
    </location>
</feature>
<keyword evidence="12" id="KW-1185">Reference proteome</keyword>
<keyword evidence="7 10" id="KW-0472">Membrane</keyword>
<keyword evidence="5" id="KW-0552">Olfaction</keyword>
<keyword evidence="2" id="KW-1003">Cell membrane</keyword>
<keyword evidence="4 10" id="KW-0812">Transmembrane</keyword>
<dbReference type="GO" id="GO:0007165">
    <property type="term" value="P:signal transduction"/>
    <property type="evidence" value="ECO:0007669"/>
    <property type="project" value="UniProtKB-KW"/>
</dbReference>
<dbReference type="EMBL" id="KZ288323">
    <property type="protein sequence ID" value="PBC28100.1"/>
    <property type="molecule type" value="Genomic_DNA"/>
</dbReference>
<evidence type="ECO:0000313" key="11">
    <source>
        <dbReference type="EMBL" id="PBC28100.1"/>
    </source>
</evidence>
<keyword evidence="6 10" id="KW-1133">Transmembrane helix</keyword>
<feature type="transmembrane region" description="Helical" evidence="10">
    <location>
        <begin position="61"/>
        <end position="82"/>
    </location>
</feature>
<evidence type="ECO:0000256" key="5">
    <source>
        <dbReference type="ARBA" id="ARBA00022725"/>
    </source>
</evidence>
<evidence type="ECO:0000256" key="9">
    <source>
        <dbReference type="ARBA" id="ARBA00023224"/>
    </source>
</evidence>
<evidence type="ECO:0000256" key="10">
    <source>
        <dbReference type="SAM" id="Phobius"/>
    </source>
</evidence>
<dbReference type="PANTHER" id="PTHR21137:SF35">
    <property type="entry name" value="ODORANT RECEPTOR 19A-RELATED"/>
    <property type="match status" value="1"/>
</dbReference>
<dbReference type="OrthoDB" id="6765072at2759"/>
<evidence type="ECO:0000256" key="6">
    <source>
        <dbReference type="ARBA" id="ARBA00022989"/>
    </source>
</evidence>
<evidence type="ECO:0000256" key="2">
    <source>
        <dbReference type="ARBA" id="ARBA00022475"/>
    </source>
</evidence>
<feature type="transmembrane region" description="Helical" evidence="10">
    <location>
        <begin position="119"/>
        <end position="142"/>
    </location>
</feature>
<gene>
    <name evidence="11" type="ORF">APICC_06793</name>
</gene>
<evidence type="ECO:0000256" key="4">
    <source>
        <dbReference type="ARBA" id="ARBA00022692"/>
    </source>
</evidence>
<feature type="transmembrane region" description="Helical" evidence="10">
    <location>
        <begin position="177"/>
        <end position="205"/>
    </location>
</feature>
<dbReference type="GO" id="GO:0005549">
    <property type="term" value="F:odorant binding"/>
    <property type="evidence" value="ECO:0007669"/>
    <property type="project" value="InterPro"/>
</dbReference>
<dbReference type="InterPro" id="IPR004117">
    <property type="entry name" value="7tm6_olfct_rcpt"/>
</dbReference>
<dbReference type="GO" id="GO:0004984">
    <property type="term" value="F:olfactory receptor activity"/>
    <property type="evidence" value="ECO:0007669"/>
    <property type="project" value="InterPro"/>
</dbReference>
<dbReference type="PANTHER" id="PTHR21137">
    <property type="entry name" value="ODORANT RECEPTOR"/>
    <property type="match status" value="1"/>
</dbReference>
<accession>A0A2A3E8R3</accession>
<protein>
    <submittedName>
        <fullName evidence="11">Odorant receptor 82a</fullName>
    </submittedName>
</protein>
<dbReference type="Pfam" id="PF02949">
    <property type="entry name" value="7tm_6"/>
    <property type="match status" value="1"/>
</dbReference>
<sequence>MIPIRSISYPIVIGLRLIGIWPKSSYEIIVRFIWVIIMMCAQIFQYRYIINHIGFNNLADLIDSVSTTLPYSLLCFKLISFWTKRKIFENILISMYHDWTNAFAADFTVDDMIKKTELAYYYSNLIMGIYATAVFMYVGVYLELSHHDQGNQSNLSPELLVKMDLPFRYDKSPIYEYVFIVQFIQLFFIASSIAVLDALIITLALNSNLKLLIRILFFYIAITLEAFIFSIAGEYLSNKSLSVSISAYESPWYLLSPKNRSVMILLMVRSQRRLTITAGKFMDLSMQGFANKTNKPYNTKIKSENIFLELDFGKDFTNF</sequence>
<evidence type="ECO:0000256" key="3">
    <source>
        <dbReference type="ARBA" id="ARBA00022606"/>
    </source>
</evidence>
<proteinExistence type="predicted"/>
<dbReference type="GO" id="GO:0005886">
    <property type="term" value="C:plasma membrane"/>
    <property type="evidence" value="ECO:0007669"/>
    <property type="project" value="UniProtKB-SubCell"/>
</dbReference>
<dbReference type="STRING" id="94128.A0A2A3E8R3"/>